<keyword evidence="3" id="KW-1185">Reference proteome</keyword>
<sequence>PPPLVDAYPPVRGISVPHRAVAYPLLSHRLLPPLDTGFDCPTRGSSLLSEQAYWSPVASTAGEEGYRSAYASPVASTSTAAYTSPTASASTPANAHHSSHASSSPQYDPAPQYSAQVHPFSPPFQAHAYAAQPYDYSPAHNAPSQPAHHAQPQPVQHAQLRPTQHAQPQSCTTRSRNHSQTHCFRRRTRTCTPYAPRRTRPSLAAWKHSTHSAPSRTCSRRSRSIRTRNWRAAQPRTPTRPGCCPARRPRAQAYTALSRRTRRSTSPPPSMRSRTCTTRTTAKSATCTRRRTTRTRTPRTRVTRTLARAPIRRLVRQPTTHSLRTSPHARSTTRADTSSSRNTPRSSLTTGTRFRMAMHTRKPGARPACRRQHSAGAGRTRRRRRRKRTSCPCLTRSTRITRPRPPTRIRTLRSSTTRNRSPRWRRRTTLTGTRTRTSTTTRTAGASRPCHRRL</sequence>
<feature type="compositionally biased region" description="Low complexity" evidence="1">
    <location>
        <begin position="271"/>
        <end position="287"/>
    </location>
</feature>
<feature type="compositionally biased region" description="Low complexity" evidence="1">
    <location>
        <begin position="429"/>
        <end position="448"/>
    </location>
</feature>
<feature type="compositionally biased region" description="Basic residues" evidence="1">
    <location>
        <begin position="288"/>
        <end position="302"/>
    </location>
</feature>
<feature type="compositionally biased region" description="Polar residues" evidence="1">
    <location>
        <begin position="161"/>
        <end position="174"/>
    </location>
</feature>
<reference evidence="2" key="1">
    <citation type="submission" date="2023-03" db="EMBL/GenBank/DDBJ databases">
        <title>Massive genome expansion in bonnet fungi (Mycena s.s.) driven by repeated elements and novel gene families across ecological guilds.</title>
        <authorList>
            <consortium name="Lawrence Berkeley National Laboratory"/>
            <person name="Harder C.B."/>
            <person name="Miyauchi S."/>
            <person name="Viragh M."/>
            <person name="Kuo A."/>
            <person name="Thoen E."/>
            <person name="Andreopoulos B."/>
            <person name="Lu D."/>
            <person name="Skrede I."/>
            <person name="Drula E."/>
            <person name="Henrissat B."/>
            <person name="Morin E."/>
            <person name="Kohler A."/>
            <person name="Barry K."/>
            <person name="LaButti K."/>
            <person name="Morin E."/>
            <person name="Salamov A."/>
            <person name="Lipzen A."/>
            <person name="Mereny Z."/>
            <person name="Hegedus B."/>
            <person name="Baldrian P."/>
            <person name="Stursova M."/>
            <person name="Weitz H."/>
            <person name="Taylor A."/>
            <person name="Grigoriev I.V."/>
            <person name="Nagy L.G."/>
            <person name="Martin F."/>
            <person name="Kauserud H."/>
        </authorList>
    </citation>
    <scope>NUCLEOTIDE SEQUENCE</scope>
    <source>
        <strain evidence="2">9144</strain>
    </source>
</reference>
<name>A0AAD6Y7R5_9AGAR</name>
<gene>
    <name evidence="2" type="ORF">GGX14DRAFT_460825</name>
</gene>
<accession>A0AAD6Y7R5</accession>
<dbReference type="Proteomes" id="UP001219525">
    <property type="component" value="Unassembled WGS sequence"/>
</dbReference>
<feature type="region of interest" description="Disordered" evidence="1">
    <location>
        <begin position="135"/>
        <end position="185"/>
    </location>
</feature>
<dbReference type="AlphaFoldDB" id="A0AAD6Y7R5"/>
<evidence type="ECO:0000256" key="1">
    <source>
        <dbReference type="SAM" id="MobiDB-lite"/>
    </source>
</evidence>
<organism evidence="2 3">
    <name type="scientific">Mycena pura</name>
    <dbReference type="NCBI Taxonomy" id="153505"/>
    <lineage>
        <taxon>Eukaryota</taxon>
        <taxon>Fungi</taxon>
        <taxon>Dikarya</taxon>
        <taxon>Basidiomycota</taxon>
        <taxon>Agaricomycotina</taxon>
        <taxon>Agaricomycetes</taxon>
        <taxon>Agaricomycetidae</taxon>
        <taxon>Agaricales</taxon>
        <taxon>Marasmiineae</taxon>
        <taxon>Mycenaceae</taxon>
        <taxon>Mycena</taxon>
    </lineage>
</organism>
<feature type="region of interest" description="Disordered" evidence="1">
    <location>
        <begin position="204"/>
        <end position="225"/>
    </location>
</feature>
<feature type="region of interest" description="Disordered" evidence="1">
    <location>
        <begin position="253"/>
        <end position="391"/>
    </location>
</feature>
<evidence type="ECO:0000313" key="2">
    <source>
        <dbReference type="EMBL" id="KAJ7204061.1"/>
    </source>
</evidence>
<feature type="compositionally biased region" description="Low complexity" evidence="1">
    <location>
        <begin position="138"/>
        <end position="159"/>
    </location>
</feature>
<dbReference type="EMBL" id="JARJCW010000048">
    <property type="protein sequence ID" value="KAJ7204061.1"/>
    <property type="molecule type" value="Genomic_DNA"/>
</dbReference>
<feature type="compositionally biased region" description="Polar residues" evidence="1">
    <location>
        <begin position="317"/>
        <end position="329"/>
    </location>
</feature>
<proteinExistence type="predicted"/>
<evidence type="ECO:0000313" key="3">
    <source>
        <dbReference type="Proteomes" id="UP001219525"/>
    </source>
</evidence>
<protein>
    <submittedName>
        <fullName evidence="2">Uncharacterized protein</fullName>
    </submittedName>
</protein>
<feature type="non-terminal residue" evidence="2">
    <location>
        <position position="1"/>
    </location>
</feature>
<feature type="non-terminal residue" evidence="2">
    <location>
        <position position="454"/>
    </location>
</feature>
<comment type="caution">
    <text evidence="2">The sequence shown here is derived from an EMBL/GenBank/DDBJ whole genome shotgun (WGS) entry which is preliminary data.</text>
</comment>
<feature type="region of interest" description="Disordered" evidence="1">
    <location>
        <begin position="84"/>
        <end position="120"/>
    </location>
</feature>
<feature type="compositionally biased region" description="Low complexity" evidence="1">
    <location>
        <begin position="330"/>
        <end position="343"/>
    </location>
</feature>
<feature type="compositionally biased region" description="Basic residues" evidence="1">
    <location>
        <begin position="356"/>
        <end position="389"/>
    </location>
</feature>
<feature type="compositionally biased region" description="Basic residues" evidence="1">
    <location>
        <begin position="175"/>
        <end position="185"/>
    </location>
</feature>
<feature type="compositionally biased region" description="Low complexity" evidence="1">
    <location>
        <begin position="84"/>
        <end position="105"/>
    </location>
</feature>
<feature type="region of interest" description="Disordered" evidence="1">
    <location>
        <begin position="413"/>
        <end position="454"/>
    </location>
</feature>